<dbReference type="EMBL" id="DS990394">
    <property type="protein sequence ID" value="EFR47533.1"/>
    <property type="molecule type" value="Genomic_DNA"/>
</dbReference>
<proteinExistence type="predicted"/>
<gene>
    <name evidence="1" type="ORF">HCCG_02081</name>
</gene>
<evidence type="ECO:0000313" key="2">
    <source>
        <dbReference type="Proteomes" id="UP000005755"/>
    </source>
</evidence>
<accession>A0ABN0BDY0</accession>
<organism evidence="1 2">
    <name type="scientific">Helicobacter cinaedi CCUG 18818 = ATCC BAA-847</name>
    <dbReference type="NCBI Taxonomy" id="537971"/>
    <lineage>
        <taxon>Bacteria</taxon>
        <taxon>Pseudomonadati</taxon>
        <taxon>Campylobacterota</taxon>
        <taxon>Epsilonproteobacteria</taxon>
        <taxon>Campylobacterales</taxon>
        <taxon>Helicobacteraceae</taxon>
        <taxon>Helicobacter</taxon>
    </lineage>
</organism>
<keyword evidence="2" id="KW-1185">Reference proteome</keyword>
<dbReference type="Proteomes" id="UP000005755">
    <property type="component" value="Unassembled WGS sequence"/>
</dbReference>
<name>A0ABN0BDY0_9HELI</name>
<evidence type="ECO:0000313" key="1">
    <source>
        <dbReference type="EMBL" id="EFR47533.1"/>
    </source>
</evidence>
<reference evidence="2" key="1">
    <citation type="journal article" date="2014" name="Genome Announc.">
        <title>Draft genome sequences of six enterohepatic helicobacter species isolated from humans and one from rhesus macaques.</title>
        <authorList>
            <person name="Shen Z."/>
            <person name="Sheh A."/>
            <person name="Young S.K."/>
            <person name="Abouelliel A."/>
            <person name="Ward D.V."/>
            <person name="Earl A.M."/>
            <person name="Fox J.G."/>
        </authorList>
    </citation>
    <scope>NUCLEOTIDE SEQUENCE [LARGE SCALE GENOMIC DNA]</scope>
    <source>
        <strain evidence="2">CCUG 18818</strain>
    </source>
</reference>
<sequence>MPMTQDEINKLTPQQRLQYEEAYQKALEAYNSGKSTYKPIGAFVKDDGDEQYTLITAENGKLSEQAGWIPLAPLAGVNHNASQVSLETEVMDVDGSTKKETITIPLDGSGQGEYLFTVDGTTKNAIQVGWDSIVFNSSVKDPKDLSNITYSVEKIADNITGNRVSGEFEVEISSESTGNRYMCQGNDKITGYLGKNAFSDEKACTTQCKLTNACVTINQGGNSNNGCQVLSSKLLNPITDVNGKTIYLNKKVTEKYTVIVDKQIGCRQYSTQTSETPDIEKLLGGIPKVQTNKQNHDFSQATEALGQMGLMEASTHIFGAEASYCDKGQFLPTAMDLISMAIKYASMGYSAGSTGVMNDAMSAGGKAFANGTGNIASKATQAAAAAFKVGFKKFASNIAKKTTEEAIKQALKQVATQVAVKVAGEILKQYCDNKGIKGICDKKEKQRQSAWTTGSTDGILSNEELDGATDEEDKIAMDYANCMSGRFGLTYEAVLAWQMGTREVNELHYPFKVPMMINGNELGILRLVMENENAAAADIDKYFYARYNVEESGKIDDKTVYALYALNGQDALVAAETICGREKTVNIIRQKYGKRFLDPKLANPTIESESPKEE</sequence>
<protein>
    <submittedName>
        <fullName evidence="1">Uncharacterized protein</fullName>
    </submittedName>
</protein>